<name>A0ABV1HE05_9FIRM</name>
<dbReference type="PANTHER" id="PTHR33392:SF6">
    <property type="entry name" value="POLYISOPRENYL-TEICHOIC ACID--PEPTIDOGLYCAN TEICHOIC ACID TRANSFERASE TAGU"/>
    <property type="match status" value="1"/>
</dbReference>
<dbReference type="Pfam" id="PF03816">
    <property type="entry name" value="LytR_cpsA_psr"/>
    <property type="match status" value="1"/>
</dbReference>
<evidence type="ECO:0000256" key="1">
    <source>
        <dbReference type="ARBA" id="ARBA00006068"/>
    </source>
</evidence>
<dbReference type="Proteomes" id="UP001454489">
    <property type="component" value="Unassembled WGS sequence"/>
</dbReference>
<reference evidence="4 5" key="1">
    <citation type="submission" date="2024-03" db="EMBL/GenBank/DDBJ databases">
        <title>Human intestinal bacterial collection.</title>
        <authorList>
            <person name="Pauvert C."/>
            <person name="Hitch T.C.A."/>
            <person name="Clavel T."/>
        </authorList>
    </citation>
    <scope>NUCLEOTIDE SEQUENCE [LARGE SCALE GENOMIC DNA]</scope>
    <source>
        <strain evidence="4 5">CLA-AA-H185</strain>
    </source>
</reference>
<comment type="caution">
    <text evidence="4">The sequence shown here is derived from an EMBL/GenBank/DDBJ whole genome shotgun (WGS) entry which is preliminary data.</text>
</comment>
<dbReference type="NCBIfam" id="TIGR00350">
    <property type="entry name" value="lytR_cpsA_psr"/>
    <property type="match status" value="1"/>
</dbReference>
<gene>
    <name evidence="4" type="ORF">WMO43_08675</name>
</gene>
<dbReference type="InterPro" id="IPR004474">
    <property type="entry name" value="LytR_CpsA_psr"/>
</dbReference>
<protein>
    <submittedName>
        <fullName evidence="4">LCP family protein</fullName>
    </submittedName>
</protein>
<organism evidence="4 5">
    <name type="scientific">Maccoyibacter intestinihominis</name>
    <dbReference type="NCBI Taxonomy" id="3133499"/>
    <lineage>
        <taxon>Bacteria</taxon>
        <taxon>Bacillati</taxon>
        <taxon>Bacillota</taxon>
        <taxon>Clostridia</taxon>
        <taxon>Lachnospirales</taxon>
        <taxon>Lachnospiraceae</taxon>
        <taxon>Maccoyibacter</taxon>
    </lineage>
</organism>
<dbReference type="PANTHER" id="PTHR33392">
    <property type="entry name" value="POLYISOPRENYL-TEICHOIC ACID--PEPTIDOGLYCAN TEICHOIC ACID TRANSFERASE TAGU"/>
    <property type="match status" value="1"/>
</dbReference>
<accession>A0ABV1HE05</accession>
<dbReference type="EMBL" id="JBBMEX010000008">
    <property type="protein sequence ID" value="MEQ2557941.1"/>
    <property type="molecule type" value="Genomic_DNA"/>
</dbReference>
<feature type="transmembrane region" description="Helical" evidence="2">
    <location>
        <begin position="21"/>
        <end position="41"/>
    </location>
</feature>
<keyword evidence="2" id="KW-0472">Membrane</keyword>
<dbReference type="InterPro" id="IPR050922">
    <property type="entry name" value="LytR/CpsA/Psr_CW_biosynth"/>
</dbReference>
<evidence type="ECO:0000256" key="2">
    <source>
        <dbReference type="SAM" id="Phobius"/>
    </source>
</evidence>
<dbReference type="Gene3D" id="3.40.630.190">
    <property type="entry name" value="LCP protein"/>
    <property type="match status" value="1"/>
</dbReference>
<keyword evidence="2" id="KW-0812">Transmembrane</keyword>
<keyword evidence="2" id="KW-1133">Transmembrane helix</keyword>
<dbReference type="RefSeq" id="WP_177962741.1">
    <property type="nucleotide sequence ID" value="NZ_JBBMEX010000008.1"/>
</dbReference>
<comment type="similarity">
    <text evidence="1">Belongs to the LytR/CpsA/Psr (LCP) family.</text>
</comment>
<keyword evidence="5" id="KW-1185">Reference proteome</keyword>
<evidence type="ECO:0000313" key="5">
    <source>
        <dbReference type="Proteomes" id="UP001454489"/>
    </source>
</evidence>
<feature type="domain" description="Cell envelope-related transcriptional attenuator" evidence="3">
    <location>
        <begin position="92"/>
        <end position="249"/>
    </location>
</feature>
<evidence type="ECO:0000259" key="3">
    <source>
        <dbReference type="Pfam" id="PF03816"/>
    </source>
</evidence>
<proteinExistence type="inferred from homology"/>
<sequence length="361" mass="40345">MGDTKKKKKTTKKQRAKRRKVMFIVEIVILLILLAAVFVWLKLEKIDYNKLDEDDILMNDLDDSTDEVMGKYTVIALFGLDNRDNGTYESGNSDTIMLASINNDSKEVKLVSIYRDTYLNVKDDTYAKMNSAYQRGGPKQAIEALNTNLDLKITKYVAVDFNALVETIDLIGGVDIDVTPQEVAKINEYSGEVAQVTGKKNTTLSGSGVLHLNGVQATAYARIRKLAGDDYKRTERQRTVIEAMITKVQKSGVTTINSVVDEVFDDISTNITPKQMLSLGSHALSYKMVDNSGFPFELKTKNMGKRGDCVIPLDLETNVIELHEYLFGSDTYTPTDSVKEKSKQIINDTGYTKETEAVKIQ</sequence>
<evidence type="ECO:0000313" key="4">
    <source>
        <dbReference type="EMBL" id="MEQ2557941.1"/>
    </source>
</evidence>